<keyword evidence="1" id="KW-1133">Transmembrane helix</keyword>
<evidence type="ECO:0008006" key="4">
    <source>
        <dbReference type="Google" id="ProtNLM"/>
    </source>
</evidence>
<reference evidence="2 3" key="1">
    <citation type="submission" date="2015-09" db="EMBL/GenBank/DDBJ databases">
        <title>Genome sequence of the marine flavobacterium Croceitalea dokdonensis DOKDO 023 that contains proton- and sodium-pumping rhodopsins.</title>
        <authorList>
            <person name="Kwon S.-K."/>
            <person name="Lee H.K."/>
            <person name="Kwak M.-J."/>
            <person name="Kim J.F."/>
        </authorList>
    </citation>
    <scope>NUCLEOTIDE SEQUENCE [LARGE SCALE GENOMIC DNA]</scope>
    <source>
        <strain evidence="2 3">DOKDO 023</strain>
    </source>
</reference>
<dbReference type="RefSeq" id="WP_054560412.1">
    <property type="nucleotide sequence ID" value="NZ_LDJX01000009.1"/>
</dbReference>
<feature type="transmembrane region" description="Helical" evidence="1">
    <location>
        <begin position="55"/>
        <end position="74"/>
    </location>
</feature>
<evidence type="ECO:0000313" key="2">
    <source>
        <dbReference type="EMBL" id="KPM30432.1"/>
    </source>
</evidence>
<keyword evidence="1" id="KW-0472">Membrane</keyword>
<comment type="caution">
    <text evidence="2">The sequence shown here is derived from an EMBL/GenBank/DDBJ whole genome shotgun (WGS) entry which is preliminary data.</text>
</comment>
<keyword evidence="3" id="KW-1185">Reference proteome</keyword>
<dbReference type="AlphaFoldDB" id="A0A0P7ABC8"/>
<organism evidence="2 3">
    <name type="scientific">Croceitalea dokdonensis DOKDO 023</name>
    <dbReference type="NCBI Taxonomy" id="1300341"/>
    <lineage>
        <taxon>Bacteria</taxon>
        <taxon>Pseudomonadati</taxon>
        <taxon>Bacteroidota</taxon>
        <taxon>Flavobacteriia</taxon>
        <taxon>Flavobacteriales</taxon>
        <taxon>Flavobacteriaceae</taxon>
        <taxon>Croceitalea</taxon>
    </lineage>
</organism>
<proteinExistence type="predicted"/>
<dbReference type="OrthoDB" id="1143801at2"/>
<dbReference type="EMBL" id="LDJX01000009">
    <property type="protein sequence ID" value="KPM30432.1"/>
    <property type="molecule type" value="Genomic_DNA"/>
</dbReference>
<dbReference type="STRING" id="1300341.I595_3453"/>
<protein>
    <recommendedName>
        <fullName evidence="4">DUF4179 domain-containing protein</fullName>
    </recommendedName>
</protein>
<sequence length="187" mass="21305">MKQKDTITTLFERLKGEFDLGHPADGHQQRFLEKLNKSAGTVALGKKNKSWWKPLTVAASIVVMAVLGFTFIAIPTNREQRMVDISPEASKTQFYFAGLIEEQVQLLKNEKSPETEKLVLDALNQLGQLKKDYEKLEKDLIGGGDSKLILNAMIINYQTRIDLLQEVLQTIDRIKNYKKKNNENDII</sequence>
<gene>
    <name evidence="2" type="ORF">I595_3453</name>
</gene>
<evidence type="ECO:0000256" key="1">
    <source>
        <dbReference type="SAM" id="Phobius"/>
    </source>
</evidence>
<accession>A0A0P7ABC8</accession>
<evidence type="ECO:0000313" key="3">
    <source>
        <dbReference type="Proteomes" id="UP000050280"/>
    </source>
</evidence>
<dbReference type="Proteomes" id="UP000050280">
    <property type="component" value="Unassembled WGS sequence"/>
</dbReference>
<name>A0A0P7ABC8_9FLAO</name>
<keyword evidence="1" id="KW-0812">Transmembrane</keyword>